<accession>A0A382VZX6</accession>
<dbReference type="EMBL" id="UINC01155876">
    <property type="protein sequence ID" value="SVD51984.1"/>
    <property type="molecule type" value="Genomic_DNA"/>
</dbReference>
<gene>
    <name evidence="1" type="ORF">METZ01_LOCUS404838</name>
</gene>
<organism evidence="1">
    <name type="scientific">marine metagenome</name>
    <dbReference type="NCBI Taxonomy" id="408172"/>
    <lineage>
        <taxon>unclassified sequences</taxon>
        <taxon>metagenomes</taxon>
        <taxon>ecological metagenomes</taxon>
    </lineage>
</organism>
<name>A0A382VZX6_9ZZZZ</name>
<feature type="non-terminal residue" evidence="1">
    <location>
        <position position="1"/>
    </location>
</feature>
<evidence type="ECO:0008006" key="2">
    <source>
        <dbReference type="Google" id="ProtNLM"/>
    </source>
</evidence>
<proteinExistence type="predicted"/>
<dbReference type="AlphaFoldDB" id="A0A382VZX6"/>
<evidence type="ECO:0000313" key="1">
    <source>
        <dbReference type="EMBL" id="SVD51984.1"/>
    </source>
</evidence>
<sequence length="281" mass="28822">PTMSVIGSSSDNSSVDIRFSEEVFNTNGASGDLEASDFSLSISGGIASLTSGTPTSISKIDAVTWRLGINISGGGTANGEEILTVTPASSSIYDEAGNAASSSTDGYLTDNAPPTITDVTIRNDGNKTVDVTFSDKVYDTTLEFGVLEETDFVFSISGGTASLNSTTPTSISGSGKTWALGTDMSGVADGYEVLTLNPAGNAIYDRGGNAASATQSNNTTNLKADKVGTSNAVLIEANYTYYHSLVQMNVLNYVVAYGGAQGHGNIKTFAISADGSSITNE</sequence>
<protein>
    <recommendedName>
        <fullName evidence="2">SbsA Ig-like domain-containing protein</fullName>
    </recommendedName>
</protein>
<reference evidence="1" key="1">
    <citation type="submission" date="2018-05" db="EMBL/GenBank/DDBJ databases">
        <authorList>
            <person name="Lanie J.A."/>
            <person name="Ng W.-L."/>
            <person name="Kazmierczak K.M."/>
            <person name="Andrzejewski T.M."/>
            <person name="Davidsen T.M."/>
            <person name="Wayne K.J."/>
            <person name="Tettelin H."/>
            <person name="Glass J.I."/>
            <person name="Rusch D."/>
            <person name="Podicherti R."/>
            <person name="Tsui H.-C.T."/>
            <person name="Winkler M.E."/>
        </authorList>
    </citation>
    <scope>NUCLEOTIDE SEQUENCE</scope>
</reference>
<feature type="non-terminal residue" evidence="1">
    <location>
        <position position="281"/>
    </location>
</feature>